<keyword evidence="1" id="KW-0812">Transmembrane</keyword>
<reference evidence="2" key="1">
    <citation type="submission" date="2020-05" db="EMBL/GenBank/DDBJ databases">
        <title>Mycena genomes resolve the evolution of fungal bioluminescence.</title>
        <authorList>
            <person name="Tsai I.J."/>
        </authorList>
    </citation>
    <scope>NUCLEOTIDE SEQUENCE</scope>
    <source>
        <strain evidence="2">CCC161011</strain>
    </source>
</reference>
<accession>A0A8H7CVM0</accession>
<name>A0A8H7CVM0_9AGAR</name>
<feature type="transmembrane region" description="Helical" evidence="1">
    <location>
        <begin position="127"/>
        <end position="147"/>
    </location>
</feature>
<evidence type="ECO:0000256" key="1">
    <source>
        <dbReference type="SAM" id="Phobius"/>
    </source>
</evidence>
<organism evidence="2 3">
    <name type="scientific">Mycena venus</name>
    <dbReference type="NCBI Taxonomy" id="2733690"/>
    <lineage>
        <taxon>Eukaryota</taxon>
        <taxon>Fungi</taxon>
        <taxon>Dikarya</taxon>
        <taxon>Basidiomycota</taxon>
        <taxon>Agaricomycotina</taxon>
        <taxon>Agaricomycetes</taxon>
        <taxon>Agaricomycetidae</taxon>
        <taxon>Agaricales</taxon>
        <taxon>Marasmiineae</taxon>
        <taxon>Mycenaceae</taxon>
        <taxon>Mycena</taxon>
    </lineage>
</organism>
<dbReference type="EMBL" id="JACAZI010000010">
    <property type="protein sequence ID" value="KAF7349842.1"/>
    <property type="molecule type" value="Genomic_DNA"/>
</dbReference>
<dbReference type="Proteomes" id="UP000620124">
    <property type="component" value="Unassembled WGS sequence"/>
</dbReference>
<keyword evidence="1" id="KW-0472">Membrane</keyword>
<proteinExistence type="predicted"/>
<comment type="caution">
    <text evidence="2">The sequence shown here is derived from an EMBL/GenBank/DDBJ whole genome shotgun (WGS) entry which is preliminary data.</text>
</comment>
<sequence length="305" mass="33619">MSFVLASGLTEGILELTLYGVFTVLFCTVTYLFSTRGLISRKRPTFFVFLALVGLFLSITAHWINGIYMLYLAFIRLGGGFAAEVLYLSLSSPPALAHISLVEVATVITDGLMIYRLYVVWSLDRRVVIFPAVVLACQIVCGIRIIYDLSRETIFNFYVLSNPWVTGSLVSSLVISIYSTGMIIFRIVKMSRSIRSVTGSTRAGKSLRTVLAIIVESAVLQTTMTIGILVSFQIGLLAQAVLTALQPVVFGISVLLIHLRVGLGWTAESANALRSTPTEMTLRLSTSMQRRESEYDVERGKLTSF</sequence>
<gene>
    <name evidence="2" type="ORF">MVEN_01284700</name>
</gene>
<evidence type="ECO:0000313" key="3">
    <source>
        <dbReference type="Proteomes" id="UP000620124"/>
    </source>
</evidence>
<dbReference type="OrthoDB" id="3041822at2759"/>
<keyword evidence="1" id="KW-1133">Transmembrane helix</keyword>
<feature type="transmembrane region" description="Helical" evidence="1">
    <location>
        <begin position="95"/>
        <end position="115"/>
    </location>
</feature>
<evidence type="ECO:0000313" key="2">
    <source>
        <dbReference type="EMBL" id="KAF7349842.1"/>
    </source>
</evidence>
<feature type="transmembrane region" description="Helical" evidence="1">
    <location>
        <begin position="236"/>
        <end position="257"/>
    </location>
</feature>
<feature type="transmembrane region" description="Helical" evidence="1">
    <location>
        <begin position="167"/>
        <end position="188"/>
    </location>
</feature>
<dbReference type="AlphaFoldDB" id="A0A8H7CVM0"/>
<feature type="transmembrane region" description="Helical" evidence="1">
    <location>
        <begin position="12"/>
        <end position="34"/>
    </location>
</feature>
<feature type="transmembrane region" description="Helical" evidence="1">
    <location>
        <begin position="209"/>
        <end position="230"/>
    </location>
</feature>
<feature type="transmembrane region" description="Helical" evidence="1">
    <location>
        <begin position="46"/>
        <end position="75"/>
    </location>
</feature>
<protein>
    <submittedName>
        <fullName evidence="2">Uncharacterized protein</fullName>
    </submittedName>
</protein>
<keyword evidence="3" id="KW-1185">Reference proteome</keyword>